<evidence type="ECO:0000313" key="3">
    <source>
        <dbReference type="EMBL" id="KJA25594.1"/>
    </source>
</evidence>
<keyword evidence="1" id="KW-0472">Membrane</keyword>
<evidence type="ECO:0000259" key="2">
    <source>
        <dbReference type="Pfam" id="PF20152"/>
    </source>
</evidence>
<feature type="domain" description="DUF6534" evidence="2">
    <location>
        <begin position="151"/>
        <end position="236"/>
    </location>
</feature>
<proteinExistence type="predicted"/>
<dbReference type="EMBL" id="KN817531">
    <property type="protein sequence ID" value="KJA25594.1"/>
    <property type="molecule type" value="Genomic_DNA"/>
</dbReference>
<feature type="transmembrane region" description="Helical" evidence="1">
    <location>
        <begin position="143"/>
        <end position="165"/>
    </location>
</feature>
<feature type="transmembrane region" description="Helical" evidence="1">
    <location>
        <begin position="26"/>
        <end position="47"/>
    </location>
</feature>
<protein>
    <recommendedName>
        <fullName evidence="2">DUF6534 domain-containing protein</fullName>
    </recommendedName>
</protein>
<keyword evidence="1" id="KW-0812">Transmembrane</keyword>
<gene>
    <name evidence="3" type="ORF">HYPSUDRAFT_37636</name>
</gene>
<evidence type="ECO:0000313" key="4">
    <source>
        <dbReference type="Proteomes" id="UP000054270"/>
    </source>
</evidence>
<evidence type="ECO:0000256" key="1">
    <source>
        <dbReference type="SAM" id="Phobius"/>
    </source>
</evidence>
<dbReference type="InterPro" id="IPR045339">
    <property type="entry name" value="DUF6534"/>
</dbReference>
<keyword evidence="1" id="KW-1133">Transmembrane helix</keyword>
<feature type="transmembrane region" description="Helical" evidence="1">
    <location>
        <begin position="100"/>
        <end position="123"/>
    </location>
</feature>
<dbReference type="PANTHER" id="PTHR40465">
    <property type="entry name" value="CHROMOSOME 1, WHOLE GENOME SHOTGUN SEQUENCE"/>
    <property type="match status" value="1"/>
</dbReference>
<reference evidence="4" key="1">
    <citation type="submission" date="2014-04" db="EMBL/GenBank/DDBJ databases">
        <title>Evolutionary Origins and Diversification of the Mycorrhizal Mutualists.</title>
        <authorList>
            <consortium name="DOE Joint Genome Institute"/>
            <consortium name="Mycorrhizal Genomics Consortium"/>
            <person name="Kohler A."/>
            <person name="Kuo A."/>
            <person name="Nagy L.G."/>
            <person name="Floudas D."/>
            <person name="Copeland A."/>
            <person name="Barry K.W."/>
            <person name="Cichocki N."/>
            <person name="Veneault-Fourrey C."/>
            <person name="LaButti K."/>
            <person name="Lindquist E.A."/>
            <person name="Lipzen A."/>
            <person name="Lundell T."/>
            <person name="Morin E."/>
            <person name="Murat C."/>
            <person name="Riley R."/>
            <person name="Ohm R."/>
            <person name="Sun H."/>
            <person name="Tunlid A."/>
            <person name="Henrissat B."/>
            <person name="Grigoriev I.V."/>
            <person name="Hibbett D.S."/>
            <person name="Martin F."/>
        </authorList>
    </citation>
    <scope>NUCLEOTIDE SEQUENCE [LARGE SCALE GENOMIC DNA]</scope>
    <source>
        <strain evidence="4">FD-334 SS-4</strain>
    </source>
</reference>
<accession>A0A0D2P3Z4</accession>
<name>A0A0D2P3Z4_HYPSF</name>
<dbReference type="STRING" id="945553.A0A0D2P3Z4"/>
<dbReference type="PANTHER" id="PTHR40465:SF1">
    <property type="entry name" value="DUF6534 DOMAIN-CONTAINING PROTEIN"/>
    <property type="match status" value="1"/>
</dbReference>
<dbReference type="Proteomes" id="UP000054270">
    <property type="component" value="Unassembled WGS sequence"/>
</dbReference>
<dbReference type="Pfam" id="PF20152">
    <property type="entry name" value="DUF6534"/>
    <property type="match status" value="1"/>
</dbReference>
<feature type="transmembrane region" description="Helical" evidence="1">
    <location>
        <begin position="185"/>
        <end position="206"/>
    </location>
</feature>
<sequence length="288" mass="31990">MMNCLLFGVLWAQVYLYYIAFPNDRLFLKLVVFLVVLFETVQTAALVQNSFAYFSVGFLNIQILNEFGSTWFSIPLMTGFVASLTQGFYCYRIAIFTKSIYAVAFISLLSLCQLSASIAVAIQLKQAVFISVLFEAKIPFITIGIWGVSGLVCDVTIAAFMTYHLRRRESSFNGTRGIIKRLIRLTIEAGCVTGSMAAVFLILFYLPGHPPYYQLAVVTMAKTYSNSVMAVLNSRAKVVANCPTSTPPPWNEAWQPIDCIHLGRRQSITFRRGNKTQAPAACSGPKSC</sequence>
<dbReference type="OMA" id="VYCWRIY"/>
<organism evidence="3 4">
    <name type="scientific">Hypholoma sublateritium (strain FD-334 SS-4)</name>
    <dbReference type="NCBI Taxonomy" id="945553"/>
    <lineage>
        <taxon>Eukaryota</taxon>
        <taxon>Fungi</taxon>
        <taxon>Dikarya</taxon>
        <taxon>Basidiomycota</taxon>
        <taxon>Agaricomycotina</taxon>
        <taxon>Agaricomycetes</taxon>
        <taxon>Agaricomycetidae</taxon>
        <taxon>Agaricales</taxon>
        <taxon>Agaricineae</taxon>
        <taxon>Strophariaceae</taxon>
        <taxon>Hypholoma</taxon>
    </lineage>
</organism>
<dbReference type="AlphaFoldDB" id="A0A0D2P3Z4"/>
<keyword evidence="4" id="KW-1185">Reference proteome</keyword>
<dbReference type="OrthoDB" id="2681808at2759"/>